<protein>
    <submittedName>
        <fullName evidence="2">Uncharacterized protein</fullName>
    </submittedName>
</protein>
<feature type="region of interest" description="Disordered" evidence="1">
    <location>
        <begin position="115"/>
        <end position="134"/>
    </location>
</feature>
<gene>
    <name evidence="2" type="ORF">Tci_669677</name>
</gene>
<feature type="compositionally biased region" description="Gly residues" evidence="1">
    <location>
        <begin position="119"/>
        <end position="128"/>
    </location>
</feature>
<name>A0A699KM24_TANCI</name>
<accession>A0A699KM24</accession>
<dbReference type="AlphaFoldDB" id="A0A699KM24"/>
<proteinExistence type="predicted"/>
<feature type="non-terminal residue" evidence="2">
    <location>
        <position position="1"/>
    </location>
</feature>
<feature type="non-terminal residue" evidence="2">
    <location>
        <position position="737"/>
    </location>
</feature>
<reference evidence="2" key="1">
    <citation type="journal article" date="2019" name="Sci. Rep.">
        <title>Draft genome of Tanacetum cinerariifolium, the natural source of mosquito coil.</title>
        <authorList>
            <person name="Yamashiro T."/>
            <person name="Shiraishi A."/>
            <person name="Satake H."/>
            <person name="Nakayama K."/>
        </authorList>
    </citation>
    <scope>NUCLEOTIDE SEQUENCE</scope>
</reference>
<organism evidence="2">
    <name type="scientific">Tanacetum cinerariifolium</name>
    <name type="common">Dalmatian daisy</name>
    <name type="synonym">Chrysanthemum cinerariifolium</name>
    <dbReference type="NCBI Taxonomy" id="118510"/>
    <lineage>
        <taxon>Eukaryota</taxon>
        <taxon>Viridiplantae</taxon>
        <taxon>Streptophyta</taxon>
        <taxon>Embryophyta</taxon>
        <taxon>Tracheophyta</taxon>
        <taxon>Spermatophyta</taxon>
        <taxon>Magnoliopsida</taxon>
        <taxon>eudicotyledons</taxon>
        <taxon>Gunneridae</taxon>
        <taxon>Pentapetalae</taxon>
        <taxon>asterids</taxon>
        <taxon>campanulids</taxon>
        <taxon>Asterales</taxon>
        <taxon>Asteraceae</taxon>
        <taxon>Asteroideae</taxon>
        <taxon>Anthemideae</taxon>
        <taxon>Anthemidinae</taxon>
        <taxon>Tanacetum</taxon>
    </lineage>
</organism>
<comment type="caution">
    <text evidence="2">The sequence shown here is derived from an EMBL/GenBank/DDBJ whole genome shotgun (WGS) entry which is preliminary data.</text>
</comment>
<evidence type="ECO:0000256" key="1">
    <source>
        <dbReference type="SAM" id="MobiDB-lite"/>
    </source>
</evidence>
<sequence>KSGRRESRVSAGGIRRSTTAHVVNAAQHAEYAKRVGRGRGRGVGATGGAGARIGRSRRVLGRHVVLYYVAGGHAAHQRVVESERVAAAANRSGQRGYVGARSAFAEKQARGVGARGQAAGIGNGGREGAGSRVAGAAQRGIRNSRGRQVLHLEGAFVGPDVGRSRAACIAVKVGGNSADGRARAFYLRRRGWVDVQEGSCRARGAQERRIFGYRSLVAVARKGFVGGQRLLGIGGGGSALHVNQVRGRRRAGVVQVVVGGSGQVHRSGRGREVNARRTKRSGRATCVQVNTVVIRIDGRARAEVHPAHSRQAGRDGGLQVANQVVIQRNGGAARRIQAVDGRARARAQQSINLVAVDGRRRYRGVEAIHRARRACAAQRPDGVAVGRRNGQPRVSQIQAIHRAAATQARNGVVEELRAGRTIPIHRARSPGASYAAELVVEHVGGRSAVVVVEQVRATRVCERGVGQCVTRNIQRGRRAVVVEAVHRGRRSREVRHCQRITRDVHHVGSRRAAHAVLDTRNLRAGSAAGQRDGIIGNIEAGGGAVGRVNAAQRARNCAGRHRRRGRGRGVVERAVNRVARDFQPVLVGAARAPARGRAPEVADGVGGRYPNFVVLVVVGDAGRRAGREVDARQRIRYHVAIHLVARVGARRRGGRNGRSRSRRSRRAVNTDGIHVGFVQRHHAVADDVELAAIRGRSPEQSVAKLHLGRGRGIGRVFGHVDTVDGHVVGARQLNHPI</sequence>
<dbReference type="EMBL" id="BKCJ010525987">
    <property type="protein sequence ID" value="GFA97705.1"/>
    <property type="molecule type" value="Genomic_DNA"/>
</dbReference>
<evidence type="ECO:0000313" key="2">
    <source>
        <dbReference type="EMBL" id="GFA97705.1"/>
    </source>
</evidence>